<sequence length="88" mass="9786">MMVCPVVVVVVVMSCLSTDQHQQHQHQHHADGTVKPLRSWLRPKQRSNLITAFRQICYPSGRRLAAAAAAAVLSGDNECPRNDAHFVK</sequence>
<dbReference type="EMBL" id="GGFL01014292">
    <property type="protein sequence ID" value="MBW78470.1"/>
    <property type="molecule type" value="Transcribed_RNA"/>
</dbReference>
<name>A0A2M4DLN5_ANODA</name>
<proteinExistence type="predicted"/>
<accession>A0A2M4DLN5</accession>
<keyword evidence="1" id="KW-0732">Signal</keyword>
<feature type="chain" id="PRO_5014882687" evidence="1">
    <location>
        <begin position="18"/>
        <end position="88"/>
    </location>
</feature>
<reference evidence="2" key="1">
    <citation type="submission" date="2018-01" db="EMBL/GenBank/DDBJ databases">
        <title>An insight into the sialome of Amazonian anophelines.</title>
        <authorList>
            <person name="Ribeiro J.M."/>
            <person name="Scarpassa V."/>
            <person name="Calvo E."/>
        </authorList>
    </citation>
    <scope>NUCLEOTIDE SEQUENCE</scope>
</reference>
<protein>
    <submittedName>
        <fullName evidence="2">Putative secreted protein</fullName>
    </submittedName>
</protein>
<evidence type="ECO:0000313" key="2">
    <source>
        <dbReference type="EMBL" id="MBW78470.1"/>
    </source>
</evidence>
<organism evidence="2">
    <name type="scientific">Anopheles darlingi</name>
    <name type="common">Mosquito</name>
    <dbReference type="NCBI Taxonomy" id="43151"/>
    <lineage>
        <taxon>Eukaryota</taxon>
        <taxon>Metazoa</taxon>
        <taxon>Ecdysozoa</taxon>
        <taxon>Arthropoda</taxon>
        <taxon>Hexapoda</taxon>
        <taxon>Insecta</taxon>
        <taxon>Pterygota</taxon>
        <taxon>Neoptera</taxon>
        <taxon>Endopterygota</taxon>
        <taxon>Diptera</taxon>
        <taxon>Nematocera</taxon>
        <taxon>Culicoidea</taxon>
        <taxon>Culicidae</taxon>
        <taxon>Anophelinae</taxon>
        <taxon>Anopheles</taxon>
    </lineage>
</organism>
<evidence type="ECO:0000256" key="1">
    <source>
        <dbReference type="SAM" id="SignalP"/>
    </source>
</evidence>
<feature type="signal peptide" evidence="1">
    <location>
        <begin position="1"/>
        <end position="17"/>
    </location>
</feature>
<dbReference type="AlphaFoldDB" id="A0A2M4DLN5"/>